<proteinExistence type="predicted"/>
<dbReference type="SUPFAM" id="SSF54523">
    <property type="entry name" value="Pili subunits"/>
    <property type="match status" value="1"/>
</dbReference>
<dbReference type="InterPro" id="IPR045584">
    <property type="entry name" value="Pilin-like"/>
</dbReference>
<dbReference type="NCBIfam" id="TIGR02532">
    <property type="entry name" value="IV_pilin_GFxxxE"/>
    <property type="match status" value="1"/>
</dbReference>
<feature type="transmembrane region" description="Helical" evidence="1">
    <location>
        <begin position="14"/>
        <end position="36"/>
    </location>
</feature>
<sequence>MPRLYSGKSYAKNAGFTLIELIIVIVLIGIISVTAASRLFGRSGFDAVLARDQAISIARQIQLVGMNSPVTPANPNSCLALQISTTEFGSENCASNSHSTRKLTFENDMVKFAFFDGANSHTSAAIYFDMLGRPSVVQHQQLQRICTASNCQVTITSRNGEQANLCINSEGFINDCTL</sequence>
<keyword evidence="1" id="KW-1133">Transmembrane helix</keyword>
<dbReference type="Proteomes" id="UP000241222">
    <property type="component" value="Unassembled WGS sequence"/>
</dbReference>
<evidence type="ECO:0000313" key="3">
    <source>
        <dbReference type="Proteomes" id="UP000241222"/>
    </source>
</evidence>
<evidence type="ECO:0000256" key="1">
    <source>
        <dbReference type="SAM" id="Phobius"/>
    </source>
</evidence>
<accession>A0A2T3IWE9</accession>
<reference evidence="2 3" key="1">
    <citation type="submission" date="2018-03" db="EMBL/GenBank/DDBJ databases">
        <title>Whole genome sequencing of Histamine producing bacteria.</title>
        <authorList>
            <person name="Butler K."/>
        </authorList>
    </citation>
    <scope>NUCLEOTIDE SEQUENCE [LARGE SCALE GENOMIC DNA]</scope>
    <source>
        <strain evidence="2 3">JCM 13586</strain>
    </source>
</reference>
<dbReference type="InterPro" id="IPR012902">
    <property type="entry name" value="N_methyl_site"/>
</dbReference>
<keyword evidence="1" id="KW-0812">Transmembrane</keyword>
<dbReference type="Pfam" id="PF07963">
    <property type="entry name" value="N_methyl"/>
    <property type="match status" value="1"/>
</dbReference>
<dbReference type="PROSITE" id="PS00409">
    <property type="entry name" value="PROKAR_NTER_METHYL"/>
    <property type="match status" value="1"/>
</dbReference>
<comment type="caution">
    <text evidence="2">The sequence shown here is derived from an EMBL/GenBank/DDBJ whole genome shotgun (WGS) entry which is preliminary data.</text>
</comment>
<evidence type="ECO:0000313" key="2">
    <source>
        <dbReference type="EMBL" id="PSU32772.1"/>
    </source>
</evidence>
<dbReference type="OrthoDB" id="5917081at2"/>
<organism evidence="2 3">
    <name type="scientific">Photobacterium lutimaris</name>
    <dbReference type="NCBI Taxonomy" id="388278"/>
    <lineage>
        <taxon>Bacteria</taxon>
        <taxon>Pseudomonadati</taxon>
        <taxon>Pseudomonadota</taxon>
        <taxon>Gammaproteobacteria</taxon>
        <taxon>Vibrionales</taxon>
        <taxon>Vibrionaceae</taxon>
        <taxon>Photobacterium</taxon>
    </lineage>
</organism>
<protein>
    <submittedName>
        <fullName evidence="2">Prepilin-type cleavage/methylation domain-containing protein</fullName>
    </submittedName>
</protein>
<keyword evidence="1" id="KW-0472">Membrane</keyword>
<keyword evidence="3" id="KW-1185">Reference proteome</keyword>
<dbReference type="RefSeq" id="WP_107350079.1">
    <property type="nucleotide sequence ID" value="NZ_PYMH01000008.1"/>
</dbReference>
<gene>
    <name evidence="2" type="ORF">C9I99_17155</name>
</gene>
<dbReference type="EMBL" id="PYMH01000008">
    <property type="protein sequence ID" value="PSU32772.1"/>
    <property type="molecule type" value="Genomic_DNA"/>
</dbReference>
<dbReference type="AlphaFoldDB" id="A0A2T3IWE9"/>
<name>A0A2T3IWE9_9GAMM</name>